<dbReference type="AlphaFoldDB" id="A0A9X1MGE5"/>
<reference evidence="1" key="1">
    <citation type="submission" date="2021-10" db="EMBL/GenBank/DDBJ databases">
        <title>Novel species in genus Arthrobacter.</title>
        <authorList>
            <person name="Liu Y."/>
        </authorList>
    </citation>
    <scope>NUCLEOTIDE SEQUENCE</scope>
    <source>
        <strain evidence="1">Zg-Y453</strain>
    </source>
</reference>
<organism evidence="1 2">
    <name type="scientific">Arthrobacter caoxuetaonis</name>
    <dbReference type="NCBI Taxonomy" id="2886935"/>
    <lineage>
        <taxon>Bacteria</taxon>
        <taxon>Bacillati</taxon>
        <taxon>Actinomycetota</taxon>
        <taxon>Actinomycetes</taxon>
        <taxon>Micrococcales</taxon>
        <taxon>Micrococcaceae</taxon>
        <taxon>Arthrobacter</taxon>
    </lineage>
</organism>
<dbReference type="EMBL" id="JAJFZV010000018">
    <property type="protein sequence ID" value="MCC3299346.1"/>
    <property type="molecule type" value="Genomic_DNA"/>
</dbReference>
<keyword evidence="2" id="KW-1185">Reference proteome</keyword>
<dbReference type="RefSeq" id="WP_227897333.1">
    <property type="nucleotide sequence ID" value="NZ_CP099467.1"/>
</dbReference>
<sequence length="152" mass="16604">MSGLNPFGQAILRIEAERMEQARAAVGAGWTPEHHPGLCCPGPEASQPRRPTPNPGYAAVRRRAAEARVLSLASRLARLPEPGEGSGTGHGEINIPFSRRENATAAAVARAAEITDLRARLRHARDRAAYWAEREKYAAGLLREETRDRPHT</sequence>
<name>A0A9X1MGE5_9MICC</name>
<accession>A0A9X1MGE5</accession>
<proteinExistence type="predicted"/>
<comment type="caution">
    <text evidence="1">The sequence shown here is derived from an EMBL/GenBank/DDBJ whole genome shotgun (WGS) entry which is preliminary data.</text>
</comment>
<gene>
    <name evidence="1" type="ORF">LJ757_16260</name>
</gene>
<evidence type="ECO:0000313" key="1">
    <source>
        <dbReference type="EMBL" id="MCC3299346.1"/>
    </source>
</evidence>
<evidence type="ECO:0000313" key="2">
    <source>
        <dbReference type="Proteomes" id="UP001139158"/>
    </source>
</evidence>
<dbReference type="Proteomes" id="UP001139158">
    <property type="component" value="Unassembled WGS sequence"/>
</dbReference>
<protein>
    <submittedName>
        <fullName evidence="1">Uncharacterized protein</fullName>
    </submittedName>
</protein>